<feature type="region of interest" description="Disordered" evidence="1">
    <location>
        <begin position="90"/>
        <end position="130"/>
    </location>
</feature>
<evidence type="ECO:0000313" key="2">
    <source>
        <dbReference type="EMBL" id="KAK9771452.1"/>
    </source>
</evidence>
<reference evidence="2 3" key="1">
    <citation type="submission" date="2024-02" db="EMBL/GenBank/DDBJ databases">
        <title>First draft genome assembly of two strains of Seiridium cardinale.</title>
        <authorList>
            <person name="Emiliani G."/>
            <person name="Scali E."/>
        </authorList>
    </citation>
    <scope>NUCLEOTIDE SEQUENCE [LARGE SCALE GENOMIC DNA]</scope>
    <source>
        <strain evidence="2 3">BM-138-000479</strain>
    </source>
</reference>
<dbReference type="EMBL" id="JARVKM010000075">
    <property type="protein sequence ID" value="KAK9771452.1"/>
    <property type="molecule type" value="Genomic_DNA"/>
</dbReference>
<evidence type="ECO:0000256" key="1">
    <source>
        <dbReference type="SAM" id="MobiDB-lite"/>
    </source>
</evidence>
<protein>
    <submittedName>
        <fullName evidence="2">Uncharacterized protein</fullName>
    </submittedName>
</protein>
<sequence>MGNFSLGVSPEPVARSIAEGSRLVEAIHKYVNEPTDEIAQSQTRPRDEDGRFAQSTASTDWLTGLETALGKDPFKVAQQDNGFYAYTYHTGQDQEEEEEEDHAYTYHTGQDQEEEDHAYTYHTGQDQEEEDYAYTYHISQEEEED</sequence>
<organism evidence="2 3">
    <name type="scientific">Seiridium cardinale</name>
    <dbReference type="NCBI Taxonomy" id="138064"/>
    <lineage>
        <taxon>Eukaryota</taxon>
        <taxon>Fungi</taxon>
        <taxon>Dikarya</taxon>
        <taxon>Ascomycota</taxon>
        <taxon>Pezizomycotina</taxon>
        <taxon>Sordariomycetes</taxon>
        <taxon>Xylariomycetidae</taxon>
        <taxon>Amphisphaeriales</taxon>
        <taxon>Sporocadaceae</taxon>
        <taxon>Seiridium</taxon>
    </lineage>
</organism>
<proteinExistence type="predicted"/>
<evidence type="ECO:0000313" key="3">
    <source>
        <dbReference type="Proteomes" id="UP001465668"/>
    </source>
</evidence>
<comment type="caution">
    <text evidence="2">The sequence shown here is derived from an EMBL/GenBank/DDBJ whole genome shotgun (WGS) entry which is preliminary data.</text>
</comment>
<keyword evidence="3" id="KW-1185">Reference proteome</keyword>
<feature type="region of interest" description="Disordered" evidence="1">
    <location>
        <begin position="34"/>
        <end position="53"/>
    </location>
</feature>
<dbReference type="Proteomes" id="UP001465668">
    <property type="component" value="Unassembled WGS sequence"/>
</dbReference>
<accession>A0ABR2XCG4</accession>
<gene>
    <name evidence="2" type="ORF">SCAR479_11931</name>
</gene>
<name>A0ABR2XCG4_9PEZI</name>